<dbReference type="InterPro" id="IPR027263">
    <property type="entry name" value="SCGF_receptor"/>
</dbReference>
<evidence type="ECO:0000256" key="26">
    <source>
        <dbReference type="PROSITE-ProRule" id="PRU10141"/>
    </source>
</evidence>
<evidence type="ECO:0000256" key="16">
    <source>
        <dbReference type="ARBA" id="ARBA00023157"/>
    </source>
</evidence>
<dbReference type="SMART" id="SM00219">
    <property type="entry name" value="TyrKc"/>
    <property type="match status" value="1"/>
</dbReference>
<dbReference type="InterPro" id="IPR020635">
    <property type="entry name" value="Tyr_kinase_cat_dom"/>
</dbReference>
<keyword evidence="10 21" id="KW-0067">ATP-binding</keyword>
<dbReference type="AlphaFoldDB" id="A0A9D3P8G4"/>
<dbReference type="PROSITE" id="PS00107">
    <property type="entry name" value="PROTEIN_KINASE_ATP"/>
    <property type="match status" value="1"/>
</dbReference>
<comment type="caution">
    <text evidence="30">The sequence shown here is derived from an EMBL/GenBank/DDBJ whole genome shotgun (WGS) entry which is preliminary data.</text>
</comment>
<dbReference type="GO" id="GO:0030183">
    <property type="term" value="P:B cell differentiation"/>
    <property type="evidence" value="ECO:0007669"/>
    <property type="project" value="TreeGrafter"/>
</dbReference>
<dbReference type="InterPro" id="IPR007110">
    <property type="entry name" value="Ig-like_dom"/>
</dbReference>
<dbReference type="SMART" id="SM00408">
    <property type="entry name" value="IGc2"/>
    <property type="match status" value="4"/>
</dbReference>
<comment type="similarity">
    <text evidence="21 27">Belongs to the protein kinase superfamily. Tyr protein kinase family. CSF-1/PDGF receptor subfamily.</text>
</comment>
<feature type="binding site" evidence="23">
    <location>
        <begin position="661"/>
        <end position="667"/>
    </location>
    <ligand>
        <name>ATP</name>
        <dbReference type="ChEBI" id="CHEBI:30616"/>
    </ligand>
</feature>
<comment type="subcellular location">
    <subcellularLocation>
        <location evidence="1">Cell membrane</location>
        <topology evidence="1">Single-pass type I membrane protein</topology>
    </subcellularLocation>
    <subcellularLocation>
        <location evidence="27">Membrane</location>
        <topology evidence="27">Single-pass type I membrane protein</topology>
    </subcellularLocation>
</comment>
<feature type="binding site" evidence="24">
    <location>
        <position position="787"/>
    </location>
    <ligand>
        <name>Mg(2+)</name>
        <dbReference type="ChEBI" id="CHEBI:18420"/>
    </ligand>
</feature>
<evidence type="ECO:0000256" key="1">
    <source>
        <dbReference type="ARBA" id="ARBA00004251"/>
    </source>
</evidence>
<evidence type="ECO:0000256" key="22">
    <source>
        <dbReference type="PIRSR" id="PIRSR000615-1"/>
    </source>
</evidence>
<dbReference type="Gene3D" id="1.10.510.10">
    <property type="entry name" value="Transferase(Phosphotransferase) domain 1"/>
    <property type="match status" value="1"/>
</dbReference>
<feature type="signal peptide" evidence="21">
    <location>
        <begin position="1"/>
        <end position="21"/>
    </location>
</feature>
<dbReference type="EMBL" id="JAFDVH010000026">
    <property type="protein sequence ID" value="KAG7454122.1"/>
    <property type="molecule type" value="Genomic_DNA"/>
</dbReference>
<evidence type="ECO:0000256" key="20">
    <source>
        <dbReference type="ARBA" id="ARBA00051243"/>
    </source>
</evidence>
<evidence type="ECO:0000256" key="5">
    <source>
        <dbReference type="ARBA" id="ARBA00022692"/>
    </source>
</evidence>
<dbReference type="SUPFAM" id="SSF56112">
    <property type="entry name" value="Protein kinase-like (PK-like)"/>
    <property type="match status" value="1"/>
</dbReference>
<dbReference type="InterPro" id="IPR017441">
    <property type="entry name" value="Protein_kinase_ATP_BS"/>
</dbReference>
<evidence type="ECO:0000256" key="18">
    <source>
        <dbReference type="ARBA" id="ARBA00023180"/>
    </source>
</evidence>
<dbReference type="GO" id="GO:0046872">
    <property type="term" value="F:metal ion binding"/>
    <property type="evidence" value="ECO:0007669"/>
    <property type="project" value="UniProtKB-UniRule"/>
</dbReference>
<dbReference type="GO" id="GO:0046427">
    <property type="term" value="P:positive regulation of receptor signaling pathway via JAK-STAT"/>
    <property type="evidence" value="ECO:0007669"/>
    <property type="project" value="TreeGrafter"/>
</dbReference>
<dbReference type="GO" id="GO:0038093">
    <property type="term" value="P:Fc receptor signaling pathway"/>
    <property type="evidence" value="ECO:0007669"/>
    <property type="project" value="UniProtKB-UniRule"/>
</dbReference>
<keyword evidence="6 21" id="KW-0479">Metal-binding</keyword>
<evidence type="ECO:0000256" key="21">
    <source>
        <dbReference type="PIRNR" id="PIRNR500951"/>
    </source>
</evidence>
<keyword evidence="13 21" id="KW-1133">Transmembrane helix</keyword>
<dbReference type="GO" id="GO:0019955">
    <property type="term" value="F:cytokine binding"/>
    <property type="evidence" value="ECO:0007669"/>
    <property type="project" value="UniProtKB-UniRule"/>
</dbReference>
<dbReference type="InterPro" id="IPR050122">
    <property type="entry name" value="RTK"/>
</dbReference>
<evidence type="ECO:0000256" key="3">
    <source>
        <dbReference type="ARBA" id="ARBA00022553"/>
    </source>
</evidence>
<evidence type="ECO:0000256" key="13">
    <source>
        <dbReference type="ARBA" id="ARBA00022989"/>
    </source>
</evidence>
<keyword evidence="17 21" id="KW-0675">Receptor</keyword>
<accession>A0A9D3P8G4</accession>
<reference evidence="30" key="1">
    <citation type="submission" date="2021-01" db="EMBL/GenBank/DDBJ databases">
        <authorList>
            <person name="Zahm M."/>
            <person name="Roques C."/>
            <person name="Cabau C."/>
            <person name="Klopp C."/>
            <person name="Donnadieu C."/>
            <person name="Jouanno E."/>
            <person name="Lampietro C."/>
            <person name="Louis A."/>
            <person name="Herpin A."/>
            <person name="Echchiki A."/>
            <person name="Berthelot C."/>
            <person name="Parey E."/>
            <person name="Roest-Crollius H."/>
            <person name="Braasch I."/>
            <person name="Postlethwait J."/>
            <person name="Bobe J."/>
            <person name="Montfort J."/>
            <person name="Bouchez O."/>
            <person name="Begum T."/>
            <person name="Mejri S."/>
            <person name="Adams A."/>
            <person name="Chen W.-J."/>
            <person name="Guiguen Y."/>
        </authorList>
    </citation>
    <scope>NUCLEOTIDE SEQUENCE</scope>
    <source>
        <strain evidence="30">YG-15Mar2019-1</strain>
        <tissue evidence="30">Brain</tissue>
    </source>
</reference>
<feature type="binding site" evidence="24">
    <location>
        <position position="558"/>
    </location>
    <ligand>
        <name>Mg(2+)</name>
        <dbReference type="ChEBI" id="CHEBI:18420"/>
    </ligand>
</feature>
<evidence type="ECO:0000313" key="31">
    <source>
        <dbReference type="Proteomes" id="UP001046870"/>
    </source>
</evidence>
<evidence type="ECO:0000256" key="17">
    <source>
        <dbReference type="ARBA" id="ARBA00023170"/>
    </source>
</evidence>
<dbReference type="GO" id="GO:0005524">
    <property type="term" value="F:ATP binding"/>
    <property type="evidence" value="ECO:0007669"/>
    <property type="project" value="UniProtKB-UniRule"/>
</dbReference>
<dbReference type="InterPro" id="IPR001245">
    <property type="entry name" value="Ser-Thr/Tyr_kinase_cat_dom"/>
</dbReference>
<evidence type="ECO:0000256" key="8">
    <source>
        <dbReference type="ARBA" id="ARBA00022741"/>
    </source>
</evidence>
<evidence type="ECO:0000256" key="2">
    <source>
        <dbReference type="ARBA" id="ARBA00022475"/>
    </source>
</evidence>
<dbReference type="InterPro" id="IPR011009">
    <property type="entry name" value="Kinase-like_dom_sf"/>
</dbReference>
<dbReference type="Proteomes" id="UP001046870">
    <property type="component" value="Unassembled WGS sequence"/>
</dbReference>
<dbReference type="PROSITE" id="PS50835">
    <property type="entry name" value="IG_LIKE"/>
    <property type="match status" value="2"/>
</dbReference>
<dbReference type="SMART" id="SM00409">
    <property type="entry name" value="IG"/>
    <property type="match status" value="4"/>
</dbReference>
<evidence type="ECO:0000256" key="23">
    <source>
        <dbReference type="PIRSR" id="PIRSR000615-2"/>
    </source>
</evidence>
<dbReference type="Gene3D" id="3.30.200.20">
    <property type="entry name" value="Phosphorylase Kinase, domain 1"/>
    <property type="match status" value="1"/>
</dbReference>
<protein>
    <recommendedName>
        <fullName evidence="21">Mast/stem cell growth factor receptor</fullName>
        <ecNumber evidence="21">2.7.10.1</ecNumber>
    </recommendedName>
</protein>
<dbReference type="GO" id="GO:0001667">
    <property type="term" value="P:ameboidal-type cell migration"/>
    <property type="evidence" value="ECO:0007669"/>
    <property type="project" value="UniProtKB-ARBA"/>
</dbReference>
<name>A0A9D3P8G4_MEGAT</name>
<feature type="binding site" evidence="24">
    <location>
        <position position="774"/>
    </location>
    <ligand>
        <name>Mg(2+)</name>
        <dbReference type="ChEBI" id="CHEBI:18420"/>
    </ligand>
</feature>
<evidence type="ECO:0000256" key="7">
    <source>
        <dbReference type="ARBA" id="ARBA00022737"/>
    </source>
</evidence>
<evidence type="ECO:0000256" key="4">
    <source>
        <dbReference type="ARBA" id="ARBA00022679"/>
    </source>
</evidence>
<dbReference type="PANTHER" id="PTHR24416">
    <property type="entry name" value="TYROSINE-PROTEIN KINASE RECEPTOR"/>
    <property type="match status" value="1"/>
</dbReference>
<evidence type="ECO:0000259" key="28">
    <source>
        <dbReference type="PROSITE" id="PS50011"/>
    </source>
</evidence>
<keyword evidence="16" id="KW-1015">Disulfide bond</keyword>
<keyword evidence="9 21" id="KW-0418">Kinase</keyword>
<evidence type="ECO:0000256" key="24">
    <source>
        <dbReference type="PIRSR" id="PIRSR000615-3"/>
    </source>
</evidence>
<feature type="domain" description="Ig-like" evidence="29">
    <location>
        <begin position="206"/>
        <end position="301"/>
    </location>
</feature>
<keyword evidence="15 21" id="KW-0829">Tyrosine-protein kinase</keyword>
<keyword evidence="8 21" id="KW-0547">Nucleotide-binding</keyword>
<feature type="site" description="Important for interaction with phosphotyrosine-binding proteins" evidence="25">
    <location>
        <position position="913"/>
    </location>
</feature>
<evidence type="ECO:0000256" key="6">
    <source>
        <dbReference type="ARBA" id="ARBA00022723"/>
    </source>
</evidence>
<dbReference type="GO" id="GO:0005886">
    <property type="term" value="C:plasma membrane"/>
    <property type="evidence" value="ECO:0007669"/>
    <property type="project" value="UniProtKB-SubCell"/>
</dbReference>
<evidence type="ECO:0000256" key="9">
    <source>
        <dbReference type="ARBA" id="ARBA00022777"/>
    </source>
</evidence>
<evidence type="ECO:0000256" key="14">
    <source>
        <dbReference type="ARBA" id="ARBA00023136"/>
    </source>
</evidence>
<evidence type="ECO:0000256" key="15">
    <source>
        <dbReference type="ARBA" id="ARBA00023137"/>
    </source>
</evidence>
<dbReference type="InterPro" id="IPR036179">
    <property type="entry name" value="Ig-like_dom_sf"/>
</dbReference>
<feature type="binding site" evidence="23">
    <location>
        <position position="773"/>
    </location>
    <ligand>
        <name>ATP</name>
        <dbReference type="ChEBI" id="CHEBI:30616"/>
    </ligand>
</feature>
<dbReference type="GO" id="GO:0030335">
    <property type="term" value="P:positive regulation of cell migration"/>
    <property type="evidence" value="ECO:0007669"/>
    <property type="project" value="TreeGrafter"/>
</dbReference>
<evidence type="ECO:0000256" key="12">
    <source>
        <dbReference type="ARBA" id="ARBA00022843"/>
    </source>
</evidence>
<dbReference type="InterPro" id="IPR013783">
    <property type="entry name" value="Ig-like_fold"/>
</dbReference>
<dbReference type="SUPFAM" id="SSF48726">
    <property type="entry name" value="Immunoglobulin"/>
    <property type="match status" value="3"/>
</dbReference>
<keyword evidence="4 21" id="KW-0808">Transferase</keyword>
<sequence>MARTWAHFTALLLFITQQGDAGELGPVISPSGPHLVVPKGSPISLRCHDDSRVKWQRENRRRVDGEVREFGSAIISIPTAQPQHMGRYLCTSERGAQSVIYIFVKDLHNAFQRSMVRNILVKSGRSAVVPCLATDPALRDLTLQRCDGHALPAALSFSASVEKGITILNIQKAQEGCYTCTGHLGGKTVMSSQYQLIVSPVPEFIPTVSLSEKEMVILTKNQRFEVTCSSTNVNNDFRLEWKSPLNVQASVANSSSSLPGSGGFLHRAVLSVPSVRPQHSGRYTCMALNEVGVATASVQLDVQERGFINLTEAGNSTVRVHAGETLSLRLALRAYPRPHTLSWEYMGHALQNTSDHVITSQHLGYRSISELSLVRIKGTESGIYTFHAKNADASVSRSFTIHVISKPEIISQEGPINGQVRCIAAGYPTPQITWFYCELPHTRCSHQLNSTQEQQVSTLTVSSPEFGRRTVESHVNISRGHFHTLECVATVEGEETFSLFSVGERTVPHKLFTPLLAGFVSAAALLSVCVLVLLHRYLQKPKYQIHWKVIEGIHGNSYVYIDPTQLPYDPKWEFPRDKLRFGKTLGSGAFGKVVEATAYGMMEADTVMTVAVKMLKPSAHATEKEALMSELKVLSYLGHHMNIVNLLGACTVGGPTLVITEYCCFGDLLNFLRRNRDAFLCLEMEESSYRNIRPPTVAAGDINRNGYLTMRPAASASTTQVCLQPAGSFGDKDMPEDTMSLHMEDLLSFSYQVAKGMDFLASRNCIHRDLAARNVLLTKGRVAKICDFGLARDITTDSNYVVKGNARLPVKWMSPESIFECVYTLESDVWSYGILLWEIFSLGSSPYPGMPVSSVFYRRIREGYRMREPEFAPSEMYEVMKSCWEADPLKRPSFRKIVERLEVQLLDRTKRIYMNINSSSFPCDQQQVHFPHLNSRGSIRQPLLQDNNDVFLECET</sequence>
<dbReference type="GO" id="GO:0004714">
    <property type="term" value="F:transmembrane receptor protein tyrosine kinase activity"/>
    <property type="evidence" value="ECO:0007669"/>
    <property type="project" value="UniProtKB-EC"/>
</dbReference>
<evidence type="ECO:0000256" key="27">
    <source>
        <dbReference type="RuleBase" id="RU000311"/>
    </source>
</evidence>
<dbReference type="PIRSF" id="PIRSF500951">
    <property type="entry name" value="SCGF_recepter"/>
    <property type="match status" value="1"/>
</dbReference>
<evidence type="ECO:0000313" key="30">
    <source>
        <dbReference type="EMBL" id="KAG7454122.1"/>
    </source>
</evidence>
<dbReference type="PANTHER" id="PTHR24416:SF599">
    <property type="entry name" value="MAST_STEM CELL GROWTH FACTOR RECEPTOR"/>
    <property type="match status" value="1"/>
</dbReference>
<dbReference type="FunFam" id="1.10.510.10:FF:000140">
    <property type="entry name" value="Platelet-derived growth factor receptor beta"/>
    <property type="match status" value="1"/>
</dbReference>
<dbReference type="GO" id="GO:0002244">
    <property type="term" value="P:hematopoietic progenitor cell differentiation"/>
    <property type="evidence" value="ECO:0007669"/>
    <property type="project" value="TreeGrafter"/>
</dbReference>
<keyword evidence="21" id="KW-0732">Signal</keyword>
<dbReference type="InterPro" id="IPR000719">
    <property type="entry name" value="Prot_kinase_dom"/>
</dbReference>
<dbReference type="Gene3D" id="2.60.40.10">
    <property type="entry name" value="Immunoglobulins"/>
    <property type="match status" value="5"/>
</dbReference>
<feature type="domain" description="Protein kinase" evidence="28">
    <location>
        <begin position="579"/>
        <end position="906"/>
    </location>
</feature>
<gene>
    <name evidence="30" type="ORF">MATL_G00263710</name>
</gene>
<feature type="binding site" evidence="23">
    <location>
        <begin position="586"/>
        <end position="593"/>
    </location>
    <ligand>
        <name>ATP</name>
        <dbReference type="ChEBI" id="CHEBI:30616"/>
    </ligand>
</feature>
<feature type="chain" id="PRO_5039776244" description="Mast/stem cell growth factor receptor" evidence="21">
    <location>
        <begin position="22"/>
        <end position="956"/>
    </location>
</feature>
<evidence type="ECO:0000256" key="11">
    <source>
        <dbReference type="ARBA" id="ARBA00022842"/>
    </source>
</evidence>
<dbReference type="Pfam" id="PF07679">
    <property type="entry name" value="I-set"/>
    <property type="match status" value="1"/>
</dbReference>
<evidence type="ECO:0000256" key="10">
    <source>
        <dbReference type="ARBA" id="ARBA00022840"/>
    </source>
</evidence>
<keyword evidence="12" id="KW-0832">Ubl conjugation</keyword>
<keyword evidence="3" id="KW-0597">Phosphoprotein</keyword>
<dbReference type="Pfam" id="PF07714">
    <property type="entry name" value="PK_Tyr_Ser-Thr"/>
    <property type="match status" value="1"/>
</dbReference>
<evidence type="ECO:0000256" key="25">
    <source>
        <dbReference type="PIRSR" id="PIRSR000615-4"/>
    </source>
</evidence>
<keyword evidence="7" id="KW-0677">Repeat</keyword>
<keyword evidence="18" id="KW-0325">Glycoprotein</keyword>
<keyword evidence="31" id="KW-1185">Reference proteome</keyword>
<keyword evidence="5 21" id="KW-0812">Transmembrane</keyword>
<dbReference type="InterPro" id="IPR003599">
    <property type="entry name" value="Ig_sub"/>
</dbReference>
<feature type="domain" description="Ig-like" evidence="29">
    <location>
        <begin position="26"/>
        <end position="100"/>
    </location>
</feature>
<feature type="binding site" evidence="23 26">
    <location>
        <position position="613"/>
    </location>
    <ligand>
        <name>ATP</name>
        <dbReference type="ChEBI" id="CHEBI:30616"/>
    </ligand>
</feature>
<dbReference type="PROSITE" id="PS50011">
    <property type="entry name" value="PROTEIN_KINASE_DOM"/>
    <property type="match status" value="1"/>
</dbReference>
<dbReference type="PROSITE" id="PS00240">
    <property type="entry name" value="RECEPTOR_TYR_KIN_III"/>
    <property type="match status" value="1"/>
</dbReference>
<dbReference type="PROSITE" id="PS00109">
    <property type="entry name" value="PROTEIN_KINASE_TYR"/>
    <property type="match status" value="1"/>
</dbReference>
<dbReference type="InterPro" id="IPR013098">
    <property type="entry name" value="Ig_I-set"/>
</dbReference>
<dbReference type="GO" id="GO:0038109">
    <property type="term" value="P:Kit signaling pathway"/>
    <property type="evidence" value="ECO:0007669"/>
    <property type="project" value="InterPro"/>
</dbReference>
<dbReference type="OrthoDB" id="6077854at2759"/>
<dbReference type="InterPro" id="IPR001824">
    <property type="entry name" value="Tyr_kinase_rcpt_3_CS"/>
</dbReference>
<evidence type="ECO:0000259" key="29">
    <source>
        <dbReference type="PROSITE" id="PS50835"/>
    </source>
</evidence>
<dbReference type="InterPro" id="IPR008266">
    <property type="entry name" value="Tyr_kinase_AS"/>
</dbReference>
<dbReference type="PIRSF" id="PIRSF000615">
    <property type="entry name" value="TyrPK_CSF1-R"/>
    <property type="match status" value="1"/>
</dbReference>
<dbReference type="Pfam" id="PF25305">
    <property type="entry name" value="Ig_PDGFR_d4"/>
    <property type="match status" value="1"/>
</dbReference>
<dbReference type="FunFam" id="3.30.200.20:FF:000025">
    <property type="entry name" value="Platelet-derived growth factor receptor alpha"/>
    <property type="match status" value="1"/>
</dbReference>
<organism evidence="30 31">
    <name type="scientific">Megalops atlanticus</name>
    <name type="common">Tarpon</name>
    <name type="synonym">Clupea gigantea</name>
    <dbReference type="NCBI Taxonomy" id="7932"/>
    <lineage>
        <taxon>Eukaryota</taxon>
        <taxon>Metazoa</taxon>
        <taxon>Chordata</taxon>
        <taxon>Craniata</taxon>
        <taxon>Vertebrata</taxon>
        <taxon>Euteleostomi</taxon>
        <taxon>Actinopterygii</taxon>
        <taxon>Neopterygii</taxon>
        <taxon>Teleostei</taxon>
        <taxon>Elopiformes</taxon>
        <taxon>Megalopidae</taxon>
        <taxon>Megalops</taxon>
    </lineage>
</organism>
<proteinExistence type="inferred from homology"/>
<keyword evidence="2 21" id="KW-1003">Cell membrane</keyword>
<feature type="active site" description="Proton acceptor" evidence="22">
    <location>
        <position position="769"/>
    </location>
</feature>
<comment type="catalytic activity">
    <reaction evidence="20 21">
        <text>L-tyrosyl-[protein] + ATP = O-phospho-L-tyrosyl-[protein] + ADP + H(+)</text>
        <dbReference type="Rhea" id="RHEA:10596"/>
        <dbReference type="Rhea" id="RHEA-COMP:10136"/>
        <dbReference type="Rhea" id="RHEA-COMP:20101"/>
        <dbReference type="ChEBI" id="CHEBI:15378"/>
        <dbReference type="ChEBI" id="CHEBI:30616"/>
        <dbReference type="ChEBI" id="CHEBI:46858"/>
        <dbReference type="ChEBI" id="CHEBI:61978"/>
        <dbReference type="ChEBI" id="CHEBI:456216"/>
        <dbReference type="EC" id="2.7.10.1"/>
    </reaction>
</comment>
<dbReference type="GO" id="GO:0043235">
    <property type="term" value="C:receptor complex"/>
    <property type="evidence" value="ECO:0007669"/>
    <property type="project" value="TreeGrafter"/>
</dbReference>
<dbReference type="GO" id="GO:0019838">
    <property type="term" value="F:growth factor binding"/>
    <property type="evidence" value="ECO:0007669"/>
    <property type="project" value="TreeGrafter"/>
</dbReference>
<evidence type="ECO:0000256" key="19">
    <source>
        <dbReference type="ARBA" id="ARBA00023319"/>
    </source>
</evidence>
<feature type="transmembrane region" description="Helical" evidence="21">
    <location>
        <begin position="511"/>
        <end position="534"/>
    </location>
</feature>
<dbReference type="InterPro" id="IPR003598">
    <property type="entry name" value="Ig_sub2"/>
</dbReference>
<dbReference type="EC" id="2.7.10.1" evidence="21"/>
<keyword evidence="11 21" id="KW-0460">Magnesium</keyword>
<keyword evidence="14 21" id="KW-0472">Membrane</keyword>
<keyword evidence="19 27" id="KW-0393">Immunoglobulin domain</keyword>